<keyword evidence="1" id="KW-1133">Transmembrane helix</keyword>
<keyword evidence="3" id="KW-1185">Reference proteome</keyword>
<feature type="transmembrane region" description="Helical" evidence="1">
    <location>
        <begin position="5"/>
        <end position="24"/>
    </location>
</feature>
<name>A0A3N9UAU7_9BACI</name>
<gene>
    <name evidence="2" type="ORF">EBB45_15580</name>
</gene>
<reference evidence="2 3" key="1">
    <citation type="journal article" date="2013" name="J. Microbiol.">
        <title>Lysinibacillus chungkukjangi sp. nov., isolated from Chungkukjang, Korean fermented soybean food.</title>
        <authorList>
            <person name="Kim S.J."/>
            <person name="Jang Y.H."/>
            <person name="Hamada M."/>
            <person name="Ahn J.H."/>
            <person name="Weon H.Y."/>
            <person name="Suzuki K."/>
            <person name="Whang K.S."/>
            <person name="Kwon S.W."/>
        </authorList>
    </citation>
    <scope>NUCLEOTIDE SEQUENCE [LARGE SCALE GENOMIC DNA]</scope>
    <source>
        <strain evidence="2 3">MCCC 1A12701</strain>
    </source>
</reference>
<proteinExistence type="predicted"/>
<organism evidence="2 3">
    <name type="scientific">Lysinibacillus composti</name>
    <dbReference type="NCBI Taxonomy" id="720633"/>
    <lineage>
        <taxon>Bacteria</taxon>
        <taxon>Bacillati</taxon>
        <taxon>Bacillota</taxon>
        <taxon>Bacilli</taxon>
        <taxon>Bacillales</taxon>
        <taxon>Bacillaceae</taxon>
        <taxon>Lysinibacillus</taxon>
    </lineage>
</organism>
<evidence type="ECO:0000313" key="2">
    <source>
        <dbReference type="EMBL" id="RQW73669.1"/>
    </source>
</evidence>
<sequence length="308" mass="35987">MKEKILWIGLLIVFISWIGNYFYFQSKQLDQPIFLDHYYETYMQDESPLTFYYLSNKTDDAVINHVTIDGIDLYPVLDHGVVWSSSPTFEQEFTHQYLKSVTLDFAHVPFPINETDDAWSFEEITVTFTNGQTLTTDIGEVRVFKNLQNHELFNFHSGSTSSEHIHQEIMVATIPLTVEAIQIPFKELVEELDVKVNVDTKLIKENESLRQRESTTGWQDPFGVLEWHEIKGISSHEEKLFPFQLERDNWLQLSMQMNPNHKSYVNFGVEITGTTDDGKPFMRKSTIIEHPTLTQKVLNEIIDEKTRR</sequence>
<keyword evidence="1" id="KW-0812">Transmembrane</keyword>
<evidence type="ECO:0000313" key="3">
    <source>
        <dbReference type="Proteomes" id="UP000274033"/>
    </source>
</evidence>
<dbReference type="EMBL" id="RRCT01000017">
    <property type="protein sequence ID" value="RQW73669.1"/>
    <property type="molecule type" value="Genomic_DNA"/>
</dbReference>
<dbReference type="RefSeq" id="WP_124766269.1">
    <property type="nucleotide sequence ID" value="NZ_JAFBDY010000016.1"/>
</dbReference>
<dbReference type="OrthoDB" id="1905191at2"/>
<comment type="caution">
    <text evidence="2">The sequence shown here is derived from an EMBL/GenBank/DDBJ whole genome shotgun (WGS) entry which is preliminary data.</text>
</comment>
<dbReference type="AlphaFoldDB" id="A0A3N9UAU7"/>
<evidence type="ECO:0000256" key="1">
    <source>
        <dbReference type="SAM" id="Phobius"/>
    </source>
</evidence>
<keyword evidence="1" id="KW-0472">Membrane</keyword>
<dbReference type="Proteomes" id="UP000274033">
    <property type="component" value="Unassembled WGS sequence"/>
</dbReference>
<accession>A0A3N9UAU7</accession>
<protein>
    <submittedName>
        <fullName evidence="2">Uncharacterized protein</fullName>
    </submittedName>
</protein>